<proteinExistence type="predicted"/>
<gene>
    <name evidence="2" type="ORF">SAMN04488078_100145</name>
</gene>
<feature type="chain" id="PRO_5011991854" evidence="1">
    <location>
        <begin position="23"/>
        <end position="290"/>
    </location>
</feature>
<dbReference type="Proteomes" id="UP000198440">
    <property type="component" value="Unassembled WGS sequence"/>
</dbReference>
<evidence type="ECO:0000256" key="1">
    <source>
        <dbReference type="SAM" id="SignalP"/>
    </source>
</evidence>
<accession>A0A239AR66</accession>
<protein>
    <submittedName>
        <fullName evidence="2">Uncharacterized protein</fullName>
    </submittedName>
</protein>
<dbReference type="EMBL" id="FZON01000001">
    <property type="protein sequence ID" value="SNR97433.1"/>
    <property type="molecule type" value="Genomic_DNA"/>
</dbReference>
<reference evidence="2 3" key="1">
    <citation type="submission" date="2017-06" db="EMBL/GenBank/DDBJ databases">
        <authorList>
            <person name="Kim H.J."/>
            <person name="Triplett B.A."/>
        </authorList>
    </citation>
    <scope>NUCLEOTIDE SEQUENCE [LARGE SCALE GENOMIC DNA]</scope>
    <source>
        <strain evidence="2 3">DSM 11445</strain>
    </source>
</reference>
<keyword evidence="1" id="KW-0732">Signal</keyword>
<dbReference type="RefSeq" id="WP_089275807.1">
    <property type="nucleotide sequence ID" value="NZ_FZON01000001.1"/>
</dbReference>
<organism evidence="2 3">
    <name type="scientific">Antarctobacter heliothermus</name>
    <dbReference type="NCBI Taxonomy" id="74033"/>
    <lineage>
        <taxon>Bacteria</taxon>
        <taxon>Pseudomonadati</taxon>
        <taxon>Pseudomonadota</taxon>
        <taxon>Alphaproteobacteria</taxon>
        <taxon>Rhodobacterales</taxon>
        <taxon>Roseobacteraceae</taxon>
        <taxon>Antarctobacter</taxon>
    </lineage>
</organism>
<sequence length="290" mass="30582">MLYRLALATVCLLSLGAAPVRADGFINPDPGPVTGCFNTDARRASQFDKGHSPSARSLTRADAKLTALAQGAGLVETCLTTPNGQQTYIAYGDILYRYEHLQQSHCMALRLRDNKMLAVGTCFPDRVMRDAGIRTGHMRVHLGPAASQQTFEVVPVAAALLPTGPAAVLQVVGGDRKVPTAPILKHATADPMPGQRAILVFHTSDGVLSIIDTECQVAAPTPRSNLSPGSFLNTCRGSVPTGGGLLLDAETYELLGIQTGWRGDGLMKATRPTALLDALGIGDDALLSKD</sequence>
<name>A0A239AR66_9RHOB</name>
<feature type="signal peptide" evidence="1">
    <location>
        <begin position="1"/>
        <end position="22"/>
    </location>
</feature>
<dbReference type="AlphaFoldDB" id="A0A239AR66"/>
<evidence type="ECO:0000313" key="2">
    <source>
        <dbReference type="EMBL" id="SNR97433.1"/>
    </source>
</evidence>
<evidence type="ECO:0000313" key="3">
    <source>
        <dbReference type="Proteomes" id="UP000198440"/>
    </source>
</evidence>